<keyword evidence="3" id="KW-1185">Reference proteome</keyword>
<dbReference type="EMBL" id="FOXH01000002">
    <property type="protein sequence ID" value="SFP22537.1"/>
    <property type="molecule type" value="Genomic_DNA"/>
</dbReference>
<dbReference type="STRING" id="1079859.SAMN04515674_1025"/>
<evidence type="ECO:0000256" key="1">
    <source>
        <dbReference type="SAM" id="SignalP"/>
    </source>
</evidence>
<dbReference type="OrthoDB" id="910903at2"/>
<evidence type="ECO:0000313" key="3">
    <source>
        <dbReference type="Proteomes" id="UP000199306"/>
    </source>
</evidence>
<protein>
    <recommendedName>
        <fullName evidence="4">C1q domain-containing protein</fullName>
    </recommendedName>
</protein>
<keyword evidence="1" id="KW-0732">Signal</keyword>
<name>A0A1I5NLE2_9BACT</name>
<accession>A0A1I5NLE2</accession>
<reference evidence="2 3" key="1">
    <citation type="submission" date="2016-10" db="EMBL/GenBank/DDBJ databases">
        <authorList>
            <person name="de Groot N.N."/>
        </authorList>
    </citation>
    <scope>NUCLEOTIDE SEQUENCE [LARGE SCALE GENOMIC DNA]</scope>
    <source>
        <strain evidence="3">E92,LMG 26720,CCM 7988</strain>
    </source>
</reference>
<evidence type="ECO:0008006" key="4">
    <source>
        <dbReference type="Google" id="ProtNLM"/>
    </source>
</evidence>
<gene>
    <name evidence="2" type="ORF">SAMN04515674_1025</name>
</gene>
<organism evidence="2 3">
    <name type="scientific">Pseudarcicella hirudinis</name>
    <dbReference type="NCBI Taxonomy" id="1079859"/>
    <lineage>
        <taxon>Bacteria</taxon>
        <taxon>Pseudomonadati</taxon>
        <taxon>Bacteroidota</taxon>
        <taxon>Cytophagia</taxon>
        <taxon>Cytophagales</taxon>
        <taxon>Flectobacillaceae</taxon>
        <taxon>Pseudarcicella</taxon>
    </lineage>
</organism>
<dbReference type="RefSeq" id="WP_092012060.1">
    <property type="nucleotide sequence ID" value="NZ_FOXH01000002.1"/>
</dbReference>
<sequence length="228" mass="24863">MKKLSILCALVLMGTTAFAQQRISDGTSNAAINPNAIVEIQSNNKGLLLPRVALTGTANAAPLSAHVAGMHVYNTATVGDVTPGEYFNDGKKWKQVLADIVPAYYTRLAWSGTANQNFPASVGTQINVGTWTIPKTGKYLILYHSFLRSVANSNSVVSFYVRPRLNTTIVRDEETYLYIGNYVNTHYSTVITATVGQVLSFDIAPTSAMYIEQSLGWRNAFDIIFVGE</sequence>
<evidence type="ECO:0000313" key="2">
    <source>
        <dbReference type="EMBL" id="SFP22537.1"/>
    </source>
</evidence>
<dbReference type="Proteomes" id="UP000199306">
    <property type="component" value="Unassembled WGS sequence"/>
</dbReference>
<dbReference type="AlphaFoldDB" id="A0A1I5NLE2"/>
<proteinExistence type="predicted"/>
<feature type="signal peptide" evidence="1">
    <location>
        <begin position="1"/>
        <end position="19"/>
    </location>
</feature>
<feature type="chain" id="PRO_5011516138" description="C1q domain-containing protein" evidence="1">
    <location>
        <begin position="20"/>
        <end position="228"/>
    </location>
</feature>